<dbReference type="EMBL" id="NEVL01000003">
    <property type="protein sequence ID" value="OZI36292.1"/>
    <property type="molecule type" value="Genomic_DNA"/>
</dbReference>
<dbReference type="Proteomes" id="UP000217005">
    <property type="component" value="Unassembled WGS sequence"/>
</dbReference>
<dbReference type="RefSeq" id="WP_094827098.1">
    <property type="nucleotide sequence ID" value="NZ_NEVL01000003.1"/>
</dbReference>
<evidence type="ECO:0000313" key="3">
    <source>
        <dbReference type="Proteomes" id="UP000217005"/>
    </source>
</evidence>
<dbReference type="OrthoDB" id="9028622at2"/>
<dbReference type="AlphaFoldDB" id="A0A261SH71"/>
<sequence>MAKKHVIKFIKAAGPYTPGDIAGFDSEEQAARYVKAKVAETYIPGKEDGGDESQGKPAGKAGGAGAGKPAAGV</sequence>
<comment type="caution">
    <text evidence="2">The sequence shown here is derived from an EMBL/GenBank/DDBJ whole genome shotgun (WGS) entry which is preliminary data.</text>
</comment>
<accession>A0A261SH71</accession>
<gene>
    <name evidence="2" type="ORF">CEG14_14870</name>
</gene>
<evidence type="ECO:0000313" key="2">
    <source>
        <dbReference type="EMBL" id="OZI36292.1"/>
    </source>
</evidence>
<protein>
    <submittedName>
        <fullName evidence="2">Uncharacterized protein</fullName>
    </submittedName>
</protein>
<organism evidence="2 3">
    <name type="scientific">Bordetella genomosp. 1</name>
    <dbReference type="NCBI Taxonomy" id="1395607"/>
    <lineage>
        <taxon>Bacteria</taxon>
        <taxon>Pseudomonadati</taxon>
        <taxon>Pseudomonadota</taxon>
        <taxon>Betaproteobacteria</taxon>
        <taxon>Burkholderiales</taxon>
        <taxon>Alcaligenaceae</taxon>
        <taxon>Bordetella</taxon>
    </lineage>
</organism>
<evidence type="ECO:0000256" key="1">
    <source>
        <dbReference type="SAM" id="MobiDB-lite"/>
    </source>
</evidence>
<reference evidence="2 3" key="1">
    <citation type="submission" date="2017-05" db="EMBL/GenBank/DDBJ databases">
        <title>Complete and WGS of Bordetella genogroups.</title>
        <authorList>
            <person name="Spilker T."/>
            <person name="LiPuma J."/>
        </authorList>
    </citation>
    <scope>NUCLEOTIDE SEQUENCE [LARGE SCALE GENOMIC DNA]</scope>
    <source>
        <strain evidence="2 3">AU17610</strain>
    </source>
</reference>
<proteinExistence type="predicted"/>
<name>A0A261SH71_9BORD</name>
<feature type="region of interest" description="Disordered" evidence="1">
    <location>
        <begin position="43"/>
        <end position="73"/>
    </location>
</feature>